<organism evidence="2 3">
    <name type="scientific">Caerostris darwini</name>
    <dbReference type="NCBI Taxonomy" id="1538125"/>
    <lineage>
        <taxon>Eukaryota</taxon>
        <taxon>Metazoa</taxon>
        <taxon>Ecdysozoa</taxon>
        <taxon>Arthropoda</taxon>
        <taxon>Chelicerata</taxon>
        <taxon>Arachnida</taxon>
        <taxon>Araneae</taxon>
        <taxon>Araneomorphae</taxon>
        <taxon>Entelegynae</taxon>
        <taxon>Araneoidea</taxon>
        <taxon>Araneidae</taxon>
        <taxon>Caerostris</taxon>
    </lineage>
</organism>
<dbReference type="Gene3D" id="2.60.40.10">
    <property type="entry name" value="Immunoglobulins"/>
    <property type="match status" value="1"/>
</dbReference>
<dbReference type="Pfam" id="PF00635">
    <property type="entry name" value="Motile_Sperm"/>
    <property type="match status" value="1"/>
</dbReference>
<dbReference type="InterPro" id="IPR008962">
    <property type="entry name" value="PapD-like_sf"/>
</dbReference>
<proteinExistence type="predicted"/>
<feature type="domain" description="MSP" evidence="1">
    <location>
        <begin position="43"/>
        <end position="133"/>
    </location>
</feature>
<dbReference type="AlphaFoldDB" id="A0AAV4WMJ2"/>
<dbReference type="Proteomes" id="UP001054837">
    <property type="component" value="Unassembled WGS sequence"/>
</dbReference>
<evidence type="ECO:0000259" key="1">
    <source>
        <dbReference type="Pfam" id="PF00635"/>
    </source>
</evidence>
<dbReference type="EMBL" id="BPLQ01014850">
    <property type="protein sequence ID" value="GIY83741.1"/>
    <property type="molecule type" value="Genomic_DNA"/>
</dbReference>
<evidence type="ECO:0000313" key="2">
    <source>
        <dbReference type="EMBL" id="GIY83741.1"/>
    </source>
</evidence>
<dbReference type="InterPro" id="IPR000535">
    <property type="entry name" value="MSP_dom"/>
</dbReference>
<accession>A0AAV4WMJ2</accession>
<protein>
    <recommendedName>
        <fullName evidence="1">MSP domain-containing protein</fullName>
    </recommendedName>
</protein>
<sequence length="442" mass="52290">MYHSCHRHNLNIANDFLHNGNLEERDNFLNERKQTQNIESLILTVRPEQFRLPLISKAKATVTLQNRNNCTIYFVVDTNSPETLILKPQTGCIGPGDEVYISVKRPKRLINTYKKENLIFKIKYCCYCNSEDDRKHTEHYSDLKYEDKCPHHKKRKYGVYCTKHNTRELKHRENEFLKSEQQHDTISRNKICRMCNFPKEDYLSTFAKIPQYHETSSPTDYASINHERCKSCSYKKAIHDDIIDDIDEARNISTKCQCTGKIYCNYKLKPCNTKIHPKNKAFCSDCNKCNTNQPHKTRKQYMQDEVPEIEYNNNPPHKPRKQYAQDEVREMEYSDRKHPGKIEDKNTCCTHIFEKCQHCGRDAIYHCKACYICSDNVYLLESHLSKRNMEHVKDSKGSNMKKRMKLEDMEDQDFAEVGYPNMHETHHTSSDKNPILFTQCKR</sequence>
<dbReference type="InterPro" id="IPR013783">
    <property type="entry name" value="Ig-like_fold"/>
</dbReference>
<dbReference type="SUPFAM" id="SSF49354">
    <property type="entry name" value="PapD-like"/>
    <property type="match status" value="1"/>
</dbReference>
<comment type="caution">
    <text evidence="2">The sequence shown here is derived from an EMBL/GenBank/DDBJ whole genome shotgun (WGS) entry which is preliminary data.</text>
</comment>
<name>A0AAV4WMJ2_9ARAC</name>
<gene>
    <name evidence="2" type="primary">AVEN_113271_1</name>
    <name evidence="2" type="ORF">CDAR_171601</name>
</gene>
<keyword evidence="3" id="KW-1185">Reference proteome</keyword>
<evidence type="ECO:0000313" key="3">
    <source>
        <dbReference type="Proteomes" id="UP001054837"/>
    </source>
</evidence>
<reference evidence="2 3" key="1">
    <citation type="submission" date="2021-06" db="EMBL/GenBank/DDBJ databases">
        <title>Caerostris darwini draft genome.</title>
        <authorList>
            <person name="Kono N."/>
            <person name="Arakawa K."/>
        </authorList>
    </citation>
    <scope>NUCLEOTIDE SEQUENCE [LARGE SCALE GENOMIC DNA]</scope>
</reference>